<accession>A0AAV8ZVC9</accession>
<comment type="caution">
    <text evidence="1">The sequence shown here is derived from an EMBL/GenBank/DDBJ whole genome shotgun (WGS) entry which is preliminary data.</text>
</comment>
<keyword evidence="2" id="KW-1185">Reference proteome</keyword>
<evidence type="ECO:0000313" key="1">
    <source>
        <dbReference type="EMBL" id="KAJ8971966.1"/>
    </source>
</evidence>
<proteinExistence type="predicted"/>
<protein>
    <submittedName>
        <fullName evidence="1">Uncharacterized protein</fullName>
    </submittedName>
</protein>
<organism evidence="1 2">
    <name type="scientific">Rhamnusium bicolor</name>
    <dbReference type="NCBI Taxonomy" id="1586634"/>
    <lineage>
        <taxon>Eukaryota</taxon>
        <taxon>Metazoa</taxon>
        <taxon>Ecdysozoa</taxon>
        <taxon>Arthropoda</taxon>
        <taxon>Hexapoda</taxon>
        <taxon>Insecta</taxon>
        <taxon>Pterygota</taxon>
        <taxon>Neoptera</taxon>
        <taxon>Endopterygota</taxon>
        <taxon>Coleoptera</taxon>
        <taxon>Polyphaga</taxon>
        <taxon>Cucujiformia</taxon>
        <taxon>Chrysomeloidea</taxon>
        <taxon>Cerambycidae</taxon>
        <taxon>Lepturinae</taxon>
        <taxon>Rhagiini</taxon>
        <taxon>Rhamnusium</taxon>
    </lineage>
</organism>
<evidence type="ECO:0000313" key="2">
    <source>
        <dbReference type="Proteomes" id="UP001162156"/>
    </source>
</evidence>
<name>A0AAV8ZVC9_9CUCU</name>
<dbReference type="AlphaFoldDB" id="A0AAV8ZVC9"/>
<dbReference type="Proteomes" id="UP001162156">
    <property type="component" value="Unassembled WGS sequence"/>
</dbReference>
<gene>
    <name evidence="1" type="ORF">NQ314_000448</name>
</gene>
<dbReference type="EMBL" id="JANEYF010000136">
    <property type="protein sequence ID" value="KAJ8971966.1"/>
    <property type="molecule type" value="Genomic_DNA"/>
</dbReference>
<reference evidence="1" key="1">
    <citation type="journal article" date="2023" name="Insect Mol. Biol.">
        <title>Genome sequencing provides insights into the evolution of gene families encoding plant cell wall-degrading enzymes in longhorned beetles.</title>
        <authorList>
            <person name="Shin N.R."/>
            <person name="Okamura Y."/>
            <person name="Kirsch R."/>
            <person name="Pauchet Y."/>
        </authorList>
    </citation>
    <scope>NUCLEOTIDE SEQUENCE</scope>
    <source>
        <strain evidence="1">RBIC_L_NR</strain>
    </source>
</reference>
<sequence>MTVSYILLQVSVIVEIKLEGDCVYYFRERHPELTSHLSENIKRNRAVVSAAIVIEYFDNLQLSLKSIPADGVINYDESNLCDDPRRSRILAVMFLWTGSHQLFFHTLEDLDYDPNPFGDNLSRCIQKSQFPTLLKETLHSMKENQGNIIKFGLRATGIFPTGREQVLKRLPEGNQLNLDESVLTDAIKD</sequence>